<dbReference type="Proteomes" id="UP000192980">
    <property type="component" value="Unassembled WGS sequence"/>
</dbReference>
<keyword evidence="1" id="KW-0175">Coiled coil</keyword>
<gene>
    <name evidence="2" type="ORF">SAMN05660862_2517</name>
</gene>
<feature type="coiled-coil region" evidence="1">
    <location>
        <begin position="932"/>
        <end position="999"/>
    </location>
</feature>
<keyword evidence="3" id="KW-1185">Reference proteome</keyword>
<evidence type="ECO:0000313" key="2">
    <source>
        <dbReference type="EMBL" id="SMG35369.1"/>
    </source>
</evidence>
<evidence type="ECO:0000256" key="1">
    <source>
        <dbReference type="SAM" id="Coils"/>
    </source>
</evidence>
<dbReference type="RefSeq" id="WP_085473248.1">
    <property type="nucleotide sequence ID" value="NZ_FXAU01000004.1"/>
</dbReference>
<organism evidence="2 3">
    <name type="scientific">Sphingobacterium psychroaquaticum</name>
    <dbReference type="NCBI Taxonomy" id="561061"/>
    <lineage>
        <taxon>Bacteria</taxon>
        <taxon>Pseudomonadati</taxon>
        <taxon>Bacteroidota</taxon>
        <taxon>Sphingobacteriia</taxon>
        <taxon>Sphingobacteriales</taxon>
        <taxon>Sphingobacteriaceae</taxon>
        <taxon>Sphingobacterium</taxon>
    </lineage>
</organism>
<proteinExistence type="predicted"/>
<dbReference type="OrthoDB" id="696232at2"/>
<feature type="coiled-coil region" evidence="1">
    <location>
        <begin position="1091"/>
        <end position="1121"/>
    </location>
</feature>
<dbReference type="EMBL" id="FXAU01000004">
    <property type="protein sequence ID" value="SMG35369.1"/>
    <property type="molecule type" value="Genomic_DNA"/>
</dbReference>
<name>A0A1X7K328_9SPHI</name>
<sequence>MDNLRFDIEWNANEDDLRRSMAESRKAVEGVGQTFDDLEKHAGNMVSHIEAQMNKIDLAKGFVAKSTAIKDAFGELEGIMSDQLQKISNKLLSGDEILELSAVLHTVEGDFERIQLVVGTLALKLKDMPGLELGERTEMYASLEAIANFTSKLNDLQSKVPLTSAEVKKLKDAMVELELQGKANSEEYHTLKQAATELQTAIANTNTTVKEATSPTPYIDQAVRGIQSLIAGYNVLQGVTALFGSENEDLQKGILKITAAMSILQGLQQIQLELRKKDNILITSQTLLQRGYAIAVGQSTGALRLFRLALLGTGIGLAVVGIGLLIEYMSKLREQQQKAAERQKVLNEAMESSKSAISTASGQISVMHLTIKEAQAGLRSKTGALKEYNEGLGRTMGQANNLNEAERLIIKNADRYIEVTYAKARAMAVAELAAKKYAEIVQLQIKDASEFIPHINSPHLSESSKSFERGRAERIRGSMESELRKEYDSYLRIGTNLEKEYLQKLKASGLSYRDAPSKPKSAGSAESALNSIIGSRENVEQRVAEIRKEYARKMMESDESEIQAVKDKFAKINQVIITENEKITRYNLKNKNKKGFKPVDLIDTAQLKPIEQMAIQEVTYSQQTKKIAADLEEAKKLFADYEEYKSKFGKEKADEHFKVDLKGFENYFQYVTALSEKEAEAHAAVATKTATTGQEERSKLLSKEADEAKRVEEKKYTDLLALMITYDQRRKVLIATFEAERAKVVSEATVEELREFDRKHVEELNQLDDSNIQQLASYKTLFEGIQNLSDAAARKVISDAKSMVATNKNMSADERKKIEKAIKESEKALKDRLPDRINALSQDFATMAGEIGNVNAGLGDMLSLVSKVLRSTAQVGENITALKKGFDNYGESKKQGGGGILGSISAIAGVAGPIGSMVSAVTSVVSGVVGIFNAAKESARKAKEEMRKYQEEVLQGELEYNRILRERARSHSDINEMSLKELETQKQLLEAQLKLKQVREITSYKENPSMIDLITGRNKTKQTEMLSDYEYMLKRIQAEGQQIIGQKTEKYGGFLGIGKKTRVVDITADLAGKTYDDLEKLYTEGKLTESTKALFENLKKAKEEVDDINDLMKEIEETIKDKMSGNVTASSLAGGIIQGFKEGKRAAVDFADSMEEVVQNALLSAMSTTILEEPLMELVRKFREDAKDGLNAEEIEAFKKTYAEIVQSGLDAVKDIEKLTGKTIGADSGSISGRINRATTEETSSAILGFERARYDLAKQQLNAVLATLDFDEKSYDQILEQVRYLKAIAQNTQDTVTELKNAVIELKSINKNTSVQSNRAYTG</sequence>
<evidence type="ECO:0000313" key="3">
    <source>
        <dbReference type="Proteomes" id="UP000192980"/>
    </source>
</evidence>
<reference evidence="2 3" key="1">
    <citation type="submission" date="2017-04" db="EMBL/GenBank/DDBJ databases">
        <authorList>
            <person name="Afonso C.L."/>
            <person name="Miller P.J."/>
            <person name="Scott M.A."/>
            <person name="Spackman E."/>
            <person name="Goraichik I."/>
            <person name="Dimitrov K.M."/>
            <person name="Suarez D.L."/>
            <person name="Swayne D.E."/>
        </authorList>
    </citation>
    <scope>NUCLEOTIDE SEQUENCE [LARGE SCALE GENOMIC DNA]</scope>
    <source>
        <strain evidence="2 3">DSM 22418</strain>
    </source>
</reference>
<accession>A0A1X7K328</accession>
<protein>
    <submittedName>
        <fullName evidence="2">Uncharacterized protein</fullName>
    </submittedName>
</protein>
<dbReference type="STRING" id="561061.SAMN05660862_2517"/>